<dbReference type="GO" id="GO:0046872">
    <property type="term" value="F:metal ion binding"/>
    <property type="evidence" value="ECO:0007669"/>
    <property type="project" value="UniProtKB-KW"/>
</dbReference>
<keyword evidence="5" id="KW-0411">Iron-sulfur</keyword>
<evidence type="ECO:0000256" key="6">
    <source>
        <dbReference type="ARBA" id="ARBA00023601"/>
    </source>
</evidence>
<dbReference type="SUPFAM" id="SSF102114">
    <property type="entry name" value="Radical SAM enzymes"/>
    <property type="match status" value="1"/>
</dbReference>
<dbReference type="PROSITE" id="PS51918">
    <property type="entry name" value="RADICAL_SAM"/>
    <property type="match status" value="1"/>
</dbReference>
<comment type="caution">
    <text evidence="8">The sequence shown here is derived from an EMBL/GenBank/DDBJ whole genome shotgun (WGS) entry which is preliminary data.</text>
</comment>
<proteinExistence type="inferred from homology"/>
<evidence type="ECO:0000256" key="5">
    <source>
        <dbReference type="ARBA" id="ARBA00023014"/>
    </source>
</evidence>
<dbReference type="InterPro" id="IPR013785">
    <property type="entry name" value="Aldolase_TIM"/>
</dbReference>
<keyword evidence="4" id="KW-0408">Iron</keyword>
<evidence type="ECO:0000259" key="7">
    <source>
        <dbReference type="PROSITE" id="PS51918"/>
    </source>
</evidence>
<dbReference type="SFLD" id="SFLDS00029">
    <property type="entry name" value="Radical_SAM"/>
    <property type="match status" value="1"/>
</dbReference>
<keyword evidence="9" id="KW-1185">Reference proteome</keyword>
<dbReference type="InterPro" id="IPR023885">
    <property type="entry name" value="4Fe4S-binding_SPASM_dom"/>
</dbReference>
<comment type="cofactor">
    <cofactor evidence="1">
        <name>[4Fe-4S] cluster</name>
        <dbReference type="ChEBI" id="CHEBI:49883"/>
    </cofactor>
</comment>
<evidence type="ECO:0000313" key="8">
    <source>
        <dbReference type="EMBL" id="EYE87370.1"/>
    </source>
</evidence>
<name>A0A017RTY8_9CLOT</name>
<dbReference type="InterPro" id="IPR007197">
    <property type="entry name" value="rSAM"/>
</dbReference>
<dbReference type="RefSeq" id="WP_051515168.1">
    <property type="nucleotide sequence ID" value="NZ_AZQP01000062.1"/>
</dbReference>
<dbReference type="InterPro" id="IPR023867">
    <property type="entry name" value="Sulphatase_maturase_rSAM"/>
</dbReference>
<dbReference type="GO" id="GO:0016491">
    <property type="term" value="F:oxidoreductase activity"/>
    <property type="evidence" value="ECO:0007669"/>
    <property type="project" value="InterPro"/>
</dbReference>
<evidence type="ECO:0000256" key="1">
    <source>
        <dbReference type="ARBA" id="ARBA00001966"/>
    </source>
</evidence>
<evidence type="ECO:0000256" key="2">
    <source>
        <dbReference type="ARBA" id="ARBA00022691"/>
    </source>
</evidence>
<dbReference type="InterPro" id="IPR058240">
    <property type="entry name" value="rSAM_sf"/>
</dbReference>
<sequence>MFCNDCQNKENCVSKLTDMKTSFGRKGEENSLPKISNAFLILTQSCNLKCKYCFVVQKPRSMSLEVAKDAADFLARNATEQRERPSINFFGGEPLIRWEEVIVPLTLYIRSKYGNNYQLSMTTNGVLLDEAKLEFMKAHGIGFMVSIDGNKKTQDLNRPCSDGRSSFDIIAPKIPLFLKYNPNMTFRATVDHDNVEEYLNNHKFAVANGYTNMFSIVNVFSKWSEKEKRELERQIHMTVDYYLSLLHEGRNFSMSPFESMFKKINQINQAEKNNQFRTAGEGLLAYGRCGLGASKFASIGTDGKIYSCQEMCDNDEVGSPFIIGDIYNGTDDSKRMDIISKFNPKNVRSTDDMDCKKCPFYMICDGACTINNYFATGDLNIMPSILCFYYQCLYKEALRVQKTIREMSSLVEIAKKRGILNV</sequence>
<feature type="domain" description="Radical SAM core" evidence="7">
    <location>
        <begin position="32"/>
        <end position="246"/>
    </location>
</feature>
<dbReference type="NCBIfam" id="TIGR04085">
    <property type="entry name" value="rSAM_more_4Fe4S"/>
    <property type="match status" value="1"/>
</dbReference>
<dbReference type="Gene3D" id="3.20.20.70">
    <property type="entry name" value="Aldolase class I"/>
    <property type="match status" value="1"/>
</dbReference>
<evidence type="ECO:0000313" key="9">
    <source>
        <dbReference type="Proteomes" id="UP000019681"/>
    </source>
</evidence>
<dbReference type="OrthoDB" id="9808591at2"/>
<dbReference type="EMBL" id="AZQP01000062">
    <property type="protein sequence ID" value="EYE87370.1"/>
    <property type="molecule type" value="Genomic_DNA"/>
</dbReference>
<dbReference type="CDD" id="cd01335">
    <property type="entry name" value="Radical_SAM"/>
    <property type="match status" value="1"/>
</dbReference>
<dbReference type="SFLD" id="SFLDG01386">
    <property type="entry name" value="main_SPASM_domain-containing"/>
    <property type="match status" value="1"/>
</dbReference>
<dbReference type="Pfam" id="PF04055">
    <property type="entry name" value="Radical_SAM"/>
    <property type="match status" value="1"/>
</dbReference>
<dbReference type="Proteomes" id="UP000019681">
    <property type="component" value="Unassembled WGS sequence"/>
</dbReference>
<dbReference type="AlphaFoldDB" id="A0A017RTY8"/>
<dbReference type="PANTHER" id="PTHR43273:SF3">
    <property type="entry name" value="ANAEROBIC SULFATASE-MATURATING ENZYME HOMOLOG ASLB-RELATED"/>
    <property type="match status" value="1"/>
</dbReference>
<protein>
    <recommendedName>
        <fullName evidence="7">Radical SAM core domain-containing protein</fullName>
    </recommendedName>
</protein>
<reference evidence="8 9" key="1">
    <citation type="journal article" date="2014" name="Genome Announc.">
        <title>Draft Genome Sequence of Fervidicella metallireducens Strain AeBT, an Iron-Reducing Thermoanaerobe from the Great Artesian Basin.</title>
        <authorList>
            <person name="Patel B.K."/>
        </authorList>
    </citation>
    <scope>NUCLEOTIDE SEQUENCE [LARGE SCALE GENOMIC DNA]</scope>
    <source>
        <strain evidence="8 9">AeB</strain>
    </source>
</reference>
<evidence type="ECO:0000256" key="4">
    <source>
        <dbReference type="ARBA" id="ARBA00023004"/>
    </source>
</evidence>
<dbReference type="SFLD" id="SFLDG01384">
    <property type="entry name" value="thioether_bond_formation_requi"/>
    <property type="match status" value="1"/>
</dbReference>
<gene>
    <name evidence="8" type="ORF">Q428_13670</name>
</gene>
<dbReference type="STRING" id="1403537.Q428_13670"/>
<accession>A0A017RTY8</accession>
<organism evidence="8 9">
    <name type="scientific">Fervidicella metallireducens AeB</name>
    <dbReference type="NCBI Taxonomy" id="1403537"/>
    <lineage>
        <taxon>Bacteria</taxon>
        <taxon>Bacillati</taxon>
        <taxon>Bacillota</taxon>
        <taxon>Clostridia</taxon>
        <taxon>Eubacteriales</taxon>
        <taxon>Clostridiaceae</taxon>
        <taxon>Fervidicella</taxon>
    </lineage>
</organism>
<dbReference type="PANTHER" id="PTHR43273">
    <property type="entry name" value="ANAEROBIC SULFATASE-MATURATING ENZYME HOMOLOG ASLB-RELATED"/>
    <property type="match status" value="1"/>
</dbReference>
<dbReference type="GO" id="GO:0051536">
    <property type="term" value="F:iron-sulfur cluster binding"/>
    <property type="evidence" value="ECO:0007669"/>
    <property type="project" value="UniProtKB-KW"/>
</dbReference>
<comment type="similarity">
    <text evidence="6">Belongs to the radical SAM superfamily. Anaerobic sulfatase-maturating enzyme family.</text>
</comment>
<evidence type="ECO:0000256" key="3">
    <source>
        <dbReference type="ARBA" id="ARBA00022723"/>
    </source>
</evidence>
<dbReference type="SFLD" id="SFLDG01067">
    <property type="entry name" value="SPASM/twitch_domain_containing"/>
    <property type="match status" value="1"/>
</dbReference>
<keyword evidence="3" id="KW-0479">Metal-binding</keyword>
<keyword evidence="2" id="KW-0949">S-adenosyl-L-methionine</keyword>